<keyword evidence="8" id="KW-1185">Reference proteome</keyword>
<keyword evidence="4" id="KW-0804">Transcription</keyword>
<dbReference type="SUPFAM" id="SSF88946">
    <property type="entry name" value="Sigma2 domain of RNA polymerase sigma factors"/>
    <property type="match status" value="1"/>
</dbReference>
<dbReference type="Pfam" id="PF04542">
    <property type="entry name" value="Sigma70_r2"/>
    <property type="match status" value="1"/>
</dbReference>
<proteinExistence type="inferred from homology"/>
<dbReference type="PANTHER" id="PTHR43133:SF63">
    <property type="entry name" value="RNA POLYMERASE SIGMA FACTOR FECI-RELATED"/>
    <property type="match status" value="1"/>
</dbReference>
<dbReference type="NCBIfam" id="TIGR02937">
    <property type="entry name" value="sigma70-ECF"/>
    <property type="match status" value="1"/>
</dbReference>
<feature type="domain" description="RNA polymerase sigma-70 region 2" evidence="5">
    <location>
        <begin position="15"/>
        <end position="80"/>
    </location>
</feature>
<dbReference type="InterPro" id="IPR039425">
    <property type="entry name" value="RNA_pol_sigma-70-like"/>
</dbReference>
<evidence type="ECO:0000256" key="3">
    <source>
        <dbReference type="ARBA" id="ARBA00023082"/>
    </source>
</evidence>
<dbReference type="CDD" id="cd06171">
    <property type="entry name" value="Sigma70_r4"/>
    <property type="match status" value="1"/>
</dbReference>
<dbReference type="GO" id="GO:0016987">
    <property type="term" value="F:sigma factor activity"/>
    <property type="evidence" value="ECO:0007669"/>
    <property type="project" value="UniProtKB-KW"/>
</dbReference>
<comment type="similarity">
    <text evidence="1">Belongs to the sigma-70 factor family. ECF subfamily.</text>
</comment>
<sequence>MAATESALHQQVETLYADHHNWLRGWLLKRLGDSCTAADLAHDTFVRLLSRQDAVAIQEPRAYLTCIANGLVINLRQRRALERAYLEVLAGLPEPLAPSAEQRQIALDALMRIDRLLDGLPPRVREAFLLSQLDGLKYAEIALQLNVDVRSVKRYMAKAFAACLQGLD</sequence>
<dbReference type="GO" id="GO:0003677">
    <property type="term" value="F:DNA binding"/>
    <property type="evidence" value="ECO:0007669"/>
    <property type="project" value="InterPro"/>
</dbReference>
<dbReference type="eggNOG" id="COG1595">
    <property type="taxonomic scope" value="Bacteria"/>
</dbReference>
<protein>
    <submittedName>
        <fullName evidence="7">ECF subfamily RNA polymerase sigma factor</fullName>
    </submittedName>
</protein>
<dbReference type="OrthoDB" id="9180690at2"/>
<evidence type="ECO:0000259" key="5">
    <source>
        <dbReference type="Pfam" id="PF04542"/>
    </source>
</evidence>
<name>N6XVZ5_THAL4</name>
<evidence type="ECO:0000313" key="7">
    <source>
        <dbReference type="EMBL" id="ENO83450.1"/>
    </source>
</evidence>
<evidence type="ECO:0000313" key="8">
    <source>
        <dbReference type="Proteomes" id="UP000013232"/>
    </source>
</evidence>
<dbReference type="InterPro" id="IPR013249">
    <property type="entry name" value="RNA_pol_sigma70_r4_t2"/>
</dbReference>
<feature type="domain" description="RNA polymerase sigma factor 70 region 4 type 2" evidence="6">
    <location>
        <begin position="111"/>
        <end position="163"/>
    </location>
</feature>
<dbReference type="NCBIfam" id="NF009180">
    <property type="entry name" value="PRK12528.1"/>
    <property type="match status" value="1"/>
</dbReference>
<dbReference type="GO" id="GO:0006352">
    <property type="term" value="P:DNA-templated transcription initiation"/>
    <property type="evidence" value="ECO:0007669"/>
    <property type="project" value="InterPro"/>
</dbReference>
<evidence type="ECO:0000259" key="6">
    <source>
        <dbReference type="Pfam" id="PF08281"/>
    </source>
</evidence>
<dbReference type="Gene3D" id="1.10.1740.10">
    <property type="match status" value="1"/>
</dbReference>
<gene>
    <name evidence="7" type="ORF">C666_18855</name>
</gene>
<dbReference type="Proteomes" id="UP000013232">
    <property type="component" value="Unassembled WGS sequence"/>
</dbReference>
<dbReference type="RefSeq" id="WP_004349433.1">
    <property type="nucleotide sequence ID" value="NZ_AMXE01000163.1"/>
</dbReference>
<accession>N6XVZ5</accession>
<evidence type="ECO:0000256" key="2">
    <source>
        <dbReference type="ARBA" id="ARBA00023015"/>
    </source>
</evidence>
<dbReference type="PANTHER" id="PTHR43133">
    <property type="entry name" value="RNA POLYMERASE ECF-TYPE SIGMA FACTO"/>
    <property type="match status" value="1"/>
</dbReference>
<keyword evidence="3" id="KW-0731">Sigma factor</keyword>
<comment type="caution">
    <text evidence="7">The sequence shown here is derived from an EMBL/GenBank/DDBJ whole genome shotgun (WGS) entry which is preliminary data.</text>
</comment>
<dbReference type="InterPro" id="IPR014284">
    <property type="entry name" value="RNA_pol_sigma-70_dom"/>
</dbReference>
<evidence type="ECO:0000256" key="1">
    <source>
        <dbReference type="ARBA" id="ARBA00010641"/>
    </source>
</evidence>
<dbReference type="InterPro" id="IPR007627">
    <property type="entry name" value="RNA_pol_sigma70_r2"/>
</dbReference>
<dbReference type="EMBL" id="AMXE01000163">
    <property type="protein sequence ID" value="ENO83450.1"/>
    <property type="molecule type" value="Genomic_DNA"/>
</dbReference>
<dbReference type="Pfam" id="PF08281">
    <property type="entry name" value="Sigma70_r4_2"/>
    <property type="match status" value="1"/>
</dbReference>
<dbReference type="InterPro" id="IPR013324">
    <property type="entry name" value="RNA_pol_sigma_r3/r4-like"/>
</dbReference>
<dbReference type="STRING" id="1123367.GCA_000621305_03133"/>
<dbReference type="InterPro" id="IPR013325">
    <property type="entry name" value="RNA_pol_sigma_r2"/>
</dbReference>
<evidence type="ECO:0000256" key="4">
    <source>
        <dbReference type="ARBA" id="ARBA00023163"/>
    </source>
</evidence>
<reference evidence="7 8" key="1">
    <citation type="submission" date="2012-09" db="EMBL/GenBank/DDBJ databases">
        <title>Draft Genome Sequences of 6 Strains from Genus Thauera.</title>
        <authorList>
            <person name="Liu B."/>
            <person name="Shapleigh J.P."/>
            <person name="Frostegard A.H."/>
        </authorList>
    </citation>
    <scope>NUCLEOTIDE SEQUENCE [LARGE SCALE GENOMIC DNA]</scope>
    <source>
        <strain evidence="8">47Lol / DSM 12138</strain>
    </source>
</reference>
<dbReference type="Gene3D" id="1.10.10.10">
    <property type="entry name" value="Winged helix-like DNA-binding domain superfamily/Winged helix DNA-binding domain"/>
    <property type="match status" value="1"/>
</dbReference>
<dbReference type="InterPro" id="IPR036388">
    <property type="entry name" value="WH-like_DNA-bd_sf"/>
</dbReference>
<dbReference type="AlphaFoldDB" id="N6XVZ5"/>
<dbReference type="SUPFAM" id="SSF88659">
    <property type="entry name" value="Sigma3 and sigma4 domains of RNA polymerase sigma factors"/>
    <property type="match status" value="1"/>
</dbReference>
<organism evidence="7 8">
    <name type="scientific">Thauera linaloolentis (strain DSM 12138 / JCM 21573 / CCUG 41526 / CIP 105981 / IAM 15112 / NBRC 102519 / 47Lol)</name>
    <dbReference type="NCBI Taxonomy" id="1123367"/>
    <lineage>
        <taxon>Bacteria</taxon>
        <taxon>Pseudomonadati</taxon>
        <taxon>Pseudomonadota</taxon>
        <taxon>Betaproteobacteria</taxon>
        <taxon>Rhodocyclales</taxon>
        <taxon>Zoogloeaceae</taxon>
        <taxon>Thauera</taxon>
    </lineage>
</organism>
<keyword evidence="2" id="KW-0805">Transcription regulation</keyword>